<dbReference type="EMBL" id="MAYG01000032">
    <property type="protein sequence ID" value="OCA68294.1"/>
    <property type="molecule type" value="Genomic_DNA"/>
</dbReference>
<comment type="caution">
    <text evidence="1">The sequence shown here is derived from an EMBL/GenBank/DDBJ whole genome shotgun (WGS) entry which is preliminary data.</text>
</comment>
<organism evidence="1 2">
    <name type="scientific">Chryseobacterium arthrosphaerae</name>
    <dbReference type="NCBI Taxonomy" id="651561"/>
    <lineage>
        <taxon>Bacteria</taxon>
        <taxon>Pseudomonadati</taxon>
        <taxon>Bacteroidota</taxon>
        <taxon>Flavobacteriia</taxon>
        <taxon>Flavobacteriales</taxon>
        <taxon>Weeksellaceae</taxon>
        <taxon>Chryseobacterium group</taxon>
        <taxon>Chryseobacterium</taxon>
    </lineage>
</organism>
<reference evidence="2" key="1">
    <citation type="submission" date="2016-07" db="EMBL/GenBank/DDBJ databases">
        <authorList>
            <person name="Florea S."/>
            <person name="Webb J.S."/>
            <person name="Jaromczyk J."/>
            <person name="Schardl C.L."/>
        </authorList>
    </citation>
    <scope>NUCLEOTIDE SEQUENCE [LARGE SCALE GENOMIC DNA]</scope>
    <source>
        <strain evidence="2">CC-VM-7</strain>
    </source>
</reference>
<dbReference type="InterPro" id="IPR026497">
    <property type="entry name" value="GRASP-with-SPASM"/>
</dbReference>
<sequence length="359" mass="42540">MKYFNLFSNIFITKGISRILLSDLQRNISELFSLEVYELLNELKTHPIENILQNYDQESQKILWEYIDFFLENEYGFITEDDWDHSFPSLSFEYNDYNKISDLFIELGNINTLYTIKPSVENLEVRHLVIYSQINFLLEEFLEIDGLFDQTPLENIEIYSPFHAGINLKNMEELNNKSSRIYSLYFYNCKKIPFKTKGNLSFIINFTKENLKITSCGKVDIKHFNTNMPKVTEAFNHNSCLHKKIGIDIDGNIKNCPLMTENYGNIHSSNLEEAFIRNDFKKYWNLTKNNIETCKDCEFRYVCTDCRAYTERTQYNQEGLDVSKPLKCGYDPYTGIWEDWTKNPLKQKIIKDYGINHFK</sequence>
<accession>A0A1B8Z9Q0</accession>
<dbReference type="STRING" id="651561.BBI00_22130"/>
<dbReference type="Proteomes" id="UP000093432">
    <property type="component" value="Unassembled WGS sequence"/>
</dbReference>
<dbReference type="SUPFAM" id="SSF102114">
    <property type="entry name" value="Radical SAM enzymes"/>
    <property type="match status" value="1"/>
</dbReference>
<dbReference type="NCBIfam" id="TIGR04193">
    <property type="entry name" value="SPASM_w_grasp"/>
    <property type="match status" value="1"/>
</dbReference>
<gene>
    <name evidence="1" type="ORF">BBI00_22130</name>
</gene>
<protein>
    <submittedName>
        <fullName evidence="1">Grasp-with-spasm system SPASM domain peptide maturase</fullName>
    </submittedName>
</protein>
<dbReference type="InterPro" id="IPR058240">
    <property type="entry name" value="rSAM_sf"/>
</dbReference>
<dbReference type="AlphaFoldDB" id="A0A1B8Z9Q0"/>
<evidence type="ECO:0000313" key="1">
    <source>
        <dbReference type="EMBL" id="OCA68294.1"/>
    </source>
</evidence>
<dbReference type="InterPro" id="IPR023885">
    <property type="entry name" value="4Fe4S-binding_SPASM_dom"/>
</dbReference>
<evidence type="ECO:0000313" key="2">
    <source>
        <dbReference type="Proteomes" id="UP000093432"/>
    </source>
</evidence>
<dbReference type="Gene3D" id="3.20.20.70">
    <property type="entry name" value="Aldolase class I"/>
    <property type="match status" value="1"/>
</dbReference>
<dbReference type="RefSeq" id="WP_065401039.1">
    <property type="nucleotide sequence ID" value="NZ_JBOBHV010000007.1"/>
</dbReference>
<proteinExistence type="predicted"/>
<dbReference type="NCBIfam" id="TIGR04085">
    <property type="entry name" value="rSAM_more_4Fe4S"/>
    <property type="match status" value="1"/>
</dbReference>
<name>A0A1B8Z9Q0_9FLAO</name>
<dbReference type="OrthoDB" id="1073749at2"/>
<dbReference type="InterPro" id="IPR013785">
    <property type="entry name" value="Aldolase_TIM"/>
</dbReference>